<organism evidence="1 2">
    <name type="scientific">Gigaspora margarita</name>
    <dbReference type="NCBI Taxonomy" id="4874"/>
    <lineage>
        <taxon>Eukaryota</taxon>
        <taxon>Fungi</taxon>
        <taxon>Fungi incertae sedis</taxon>
        <taxon>Mucoromycota</taxon>
        <taxon>Glomeromycotina</taxon>
        <taxon>Glomeromycetes</taxon>
        <taxon>Diversisporales</taxon>
        <taxon>Gigasporaceae</taxon>
        <taxon>Gigaspora</taxon>
    </lineage>
</organism>
<dbReference type="Gene3D" id="3.40.50.300">
    <property type="entry name" value="P-loop containing nucleotide triphosphate hydrolases"/>
    <property type="match status" value="1"/>
</dbReference>
<reference evidence="1 2" key="1">
    <citation type="journal article" date="2019" name="Environ. Microbiol.">
        <title>At the nexus of three kingdoms: the genome of the mycorrhizal fungus Gigaspora margarita provides insights into plant, endobacterial and fungal interactions.</title>
        <authorList>
            <person name="Venice F."/>
            <person name="Ghignone S."/>
            <person name="Salvioli di Fossalunga A."/>
            <person name="Amselem J."/>
            <person name="Novero M."/>
            <person name="Xianan X."/>
            <person name="Sedzielewska Toro K."/>
            <person name="Morin E."/>
            <person name="Lipzen A."/>
            <person name="Grigoriev I.V."/>
            <person name="Henrissat B."/>
            <person name="Martin F.M."/>
            <person name="Bonfante P."/>
        </authorList>
    </citation>
    <scope>NUCLEOTIDE SEQUENCE [LARGE SCALE GENOMIC DNA]</scope>
    <source>
        <strain evidence="1 2">BEG34</strain>
    </source>
</reference>
<sequence length="249" mass="29036">MRLDEDSPIFKFWKDFQNIEIDKKIISLTGGVYLLGGIEEESNIFVRQCYSDLSKIIFDSDKSDNFYITGTPGIGKSFFIYNLLIQLIKKGISVAYDRVNQVPILFHQGNVFKKTLVQFKNELKDSNVWYLVDGKHPMRYEAKTILVTSPQKENYQNFQKQANTKKYYMPVWTWDEPRHCLKKMEAAIGTCDLDMIVRIIGDVVDHRLEVNNKVVHIYANVPDEEPNNADMDVYKEHDNDNTMDICKDN</sequence>
<dbReference type="SUPFAM" id="SSF52540">
    <property type="entry name" value="P-loop containing nucleoside triphosphate hydrolases"/>
    <property type="match status" value="2"/>
</dbReference>
<evidence type="ECO:0000313" key="2">
    <source>
        <dbReference type="Proteomes" id="UP000439903"/>
    </source>
</evidence>
<proteinExistence type="predicted"/>
<dbReference type="PANTHER" id="PTHR33129:SF1">
    <property type="entry name" value="ATP-BINDING PROTEIN"/>
    <property type="match status" value="1"/>
</dbReference>
<evidence type="ECO:0000313" key="1">
    <source>
        <dbReference type="EMBL" id="KAF0399039.1"/>
    </source>
</evidence>
<dbReference type="Proteomes" id="UP000439903">
    <property type="component" value="Unassembled WGS sequence"/>
</dbReference>
<gene>
    <name evidence="1" type="ORF">F8M41_009741</name>
</gene>
<dbReference type="PANTHER" id="PTHR33129">
    <property type="entry name" value="PROTEIN KINASE DOMAIN-CONTAINING PROTEIN-RELATED"/>
    <property type="match status" value="1"/>
</dbReference>
<accession>A0A8H3X2L5</accession>
<dbReference type="InterPro" id="IPR052980">
    <property type="entry name" value="Crinkler_effector"/>
</dbReference>
<dbReference type="OrthoDB" id="2423992at2759"/>
<dbReference type="AlphaFoldDB" id="A0A8H3X2L5"/>
<protein>
    <submittedName>
        <fullName evidence="1">Putative crinkler family protein</fullName>
    </submittedName>
</protein>
<comment type="caution">
    <text evidence="1">The sequence shown here is derived from an EMBL/GenBank/DDBJ whole genome shotgun (WGS) entry which is preliminary data.</text>
</comment>
<name>A0A8H3X2L5_GIGMA</name>
<dbReference type="EMBL" id="WTPW01002070">
    <property type="protein sequence ID" value="KAF0399039.1"/>
    <property type="molecule type" value="Genomic_DNA"/>
</dbReference>
<dbReference type="InterPro" id="IPR027417">
    <property type="entry name" value="P-loop_NTPase"/>
</dbReference>
<keyword evidence="2" id="KW-1185">Reference proteome</keyword>